<dbReference type="EMBL" id="PDEA01000001">
    <property type="protein sequence ID" value="PEH89551.1"/>
    <property type="molecule type" value="Genomic_DNA"/>
</dbReference>
<dbReference type="AlphaFoldDB" id="A0A2A7UWJ1"/>
<keyword evidence="1" id="KW-1133">Transmembrane helix</keyword>
<keyword evidence="3" id="KW-1185">Reference proteome</keyword>
<dbReference type="RefSeq" id="WP_066532303.1">
    <property type="nucleotide sequence ID" value="NZ_DALZQJ010000010.1"/>
</dbReference>
<proteinExistence type="predicted"/>
<evidence type="ECO:0000256" key="1">
    <source>
        <dbReference type="SAM" id="Phobius"/>
    </source>
</evidence>
<evidence type="ECO:0000313" key="3">
    <source>
        <dbReference type="Proteomes" id="UP000220246"/>
    </source>
</evidence>
<dbReference type="OrthoDB" id="8906425at2"/>
<evidence type="ECO:0000313" key="2">
    <source>
        <dbReference type="EMBL" id="PEH89551.1"/>
    </source>
</evidence>
<organism evidence="2 3">
    <name type="scientific">Comamonas terrigena</name>
    <dbReference type="NCBI Taxonomy" id="32013"/>
    <lineage>
        <taxon>Bacteria</taxon>
        <taxon>Pseudomonadati</taxon>
        <taxon>Pseudomonadota</taxon>
        <taxon>Betaproteobacteria</taxon>
        <taxon>Burkholderiales</taxon>
        <taxon>Comamonadaceae</taxon>
        <taxon>Comamonas</taxon>
    </lineage>
</organism>
<name>A0A2A7UWJ1_COMTR</name>
<feature type="transmembrane region" description="Helical" evidence="1">
    <location>
        <begin position="48"/>
        <end position="72"/>
    </location>
</feature>
<reference evidence="3" key="1">
    <citation type="submission" date="2017-09" db="EMBL/GenBank/DDBJ databases">
        <title>FDA dAtabase for Regulatory Grade micrObial Sequences (FDA-ARGOS): Supporting development and validation of Infectious Disease Dx tests.</title>
        <authorList>
            <person name="Minogue T."/>
            <person name="Wolcott M."/>
            <person name="Wasieloski L."/>
            <person name="Aguilar W."/>
            <person name="Moore D."/>
            <person name="Tallon L."/>
            <person name="Sadzewicz L."/>
            <person name="Ott S."/>
            <person name="Zhao X."/>
            <person name="Nagaraj S."/>
            <person name="Vavikolanu K."/>
            <person name="Aluvathingal J."/>
            <person name="Nadendla S."/>
            <person name="Sichtig H."/>
        </authorList>
    </citation>
    <scope>NUCLEOTIDE SEQUENCE [LARGE SCALE GENOMIC DNA]</scope>
    <source>
        <strain evidence="3">FDAARGOS_394</strain>
    </source>
</reference>
<keyword evidence="1" id="KW-0472">Membrane</keyword>
<protein>
    <submittedName>
        <fullName evidence="2">Phage holin family protein</fullName>
    </submittedName>
</protein>
<dbReference type="InterPro" id="IPR009937">
    <property type="entry name" value="Phage_holin_3_6"/>
</dbReference>
<keyword evidence="1" id="KW-0812">Transmembrane</keyword>
<comment type="caution">
    <text evidence="2">The sequence shown here is derived from an EMBL/GenBank/DDBJ whole genome shotgun (WGS) entry which is preliminary data.</text>
</comment>
<dbReference type="GeneID" id="80801716"/>
<sequence>MNWLSALGLDTLVARYRAAVIEAAIASEDRVELAKLEWKLQRNRLQSILVLAIALGGLTVVAMVLLSLAILIQFWNSPDRATVAWVIAAVWVAAWGGVLWALLSALRKSRSPFMQTRAELAKDWQSIKEKL</sequence>
<dbReference type="STRING" id="1219032.GCA_001515545_00137"/>
<accession>A0A2A7UWJ1</accession>
<dbReference type="Proteomes" id="UP000220246">
    <property type="component" value="Unassembled WGS sequence"/>
</dbReference>
<feature type="transmembrane region" description="Helical" evidence="1">
    <location>
        <begin position="84"/>
        <end position="106"/>
    </location>
</feature>
<dbReference type="Pfam" id="PF07332">
    <property type="entry name" value="Phage_holin_3_6"/>
    <property type="match status" value="1"/>
</dbReference>
<gene>
    <name evidence="2" type="ORF">CRM82_13915</name>
</gene>